<keyword evidence="7" id="KW-0862">Zinc</keyword>
<feature type="transmembrane region" description="Helical" evidence="10">
    <location>
        <begin position="108"/>
        <end position="130"/>
    </location>
</feature>
<evidence type="ECO:0000256" key="5">
    <source>
        <dbReference type="ARBA" id="ARBA00022989"/>
    </source>
</evidence>
<evidence type="ECO:0000259" key="11">
    <source>
        <dbReference type="PROSITE" id="PS50089"/>
    </source>
</evidence>
<accession>A0A8S9JVM0</accession>
<sequence>MMDSLNKEGYNAYSFAVPTPQELWKISALAAPVFISIFSKIAFYSFIIYCATSMGTHVLAAHQVMAQTYRMCNVWGEPLSQTAQSFMPEMLYGANRNLPKARTLLKSLMIIGATLGLVLGIIGTSVPGLFPGVYTHDKVIITEMHRLLLPFFMALSALPMTVSLEGTLLLGDEFKLCSWLSYTNDASLGFNHRRSSSKLNGENSPGTEFTQGVMTPDEIDLLVEQVKMLAGEIAFSTSTLKRLVDQSVNDPENSQTQIHNLENEIQEKQRQMRALEQLIIESGEASIANASLVEMQQKVMSLMTQCNEKTFELEIKSADNCILQEQLQKKCTENKELHEKVNLLEQRLNAVSSDKKSSQTCSGNAVSGEYAEELKRKIQSQEFENEKLKLEHVQIVEENSGLRVQNQKLAEEASYAKELASAAAVELKNLASEVTKLSLQNTKLDKELAAARDLAQTRNPMNGVNNRKNNDGPRSGRKGRISSGRSSGDEFESWNLDPEALKMELQARKQREAALESALAEKEFIEGEYRKKAEEAKRREEALENDLANMWVLVAKLKKDNGALSEVNGTATGPAREIEKNQSSMVLRERQVSNAPRQPEVVVVAKIEETPKEEPLVARLKARMQEMKEKEMKSQANGDANSHICKVCFESPTAAILLPCRHFCLCKSCSLACSECPICRTKISDRLFAFPS</sequence>
<dbReference type="GO" id="GO:0016020">
    <property type="term" value="C:membrane"/>
    <property type="evidence" value="ECO:0007669"/>
    <property type="project" value="UniProtKB-SubCell"/>
</dbReference>
<proteinExistence type="inferred from homology"/>
<feature type="coiled-coil region" evidence="8">
    <location>
        <begin position="515"/>
        <end position="546"/>
    </location>
</feature>
<evidence type="ECO:0000256" key="6">
    <source>
        <dbReference type="ARBA" id="ARBA00023136"/>
    </source>
</evidence>
<evidence type="ECO:0000256" key="1">
    <source>
        <dbReference type="ARBA" id="ARBA00004141"/>
    </source>
</evidence>
<feature type="region of interest" description="Disordered" evidence="9">
    <location>
        <begin position="453"/>
        <end position="493"/>
    </location>
</feature>
<organism evidence="12">
    <name type="scientific">Brassica cretica</name>
    <name type="common">Mustard</name>
    <dbReference type="NCBI Taxonomy" id="69181"/>
    <lineage>
        <taxon>Eukaryota</taxon>
        <taxon>Viridiplantae</taxon>
        <taxon>Streptophyta</taxon>
        <taxon>Embryophyta</taxon>
        <taxon>Tracheophyta</taxon>
        <taxon>Spermatophyta</taxon>
        <taxon>Magnoliopsida</taxon>
        <taxon>eudicotyledons</taxon>
        <taxon>Gunneridae</taxon>
        <taxon>Pentapetalae</taxon>
        <taxon>rosids</taxon>
        <taxon>malvids</taxon>
        <taxon>Brassicales</taxon>
        <taxon>Brassicaceae</taxon>
        <taxon>Brassiceae</taxon>
        <taxon>Brassica</taxon>
    </lineage>
</organism>
<dbReference type="CDD" id="cd16649">
    <property type="entry name" value="mRING-HC-C3HC5_CGRF1-like"/>
    <property type="match status" value="1"/>
</dbReference>
<evidence type="ECO:0000256" key="9">
    <source>
        <dbReference type="SAM" id="MobiDB-lite"/>
    </source>
</evidence>
<dbReference type="SUPFAM" id="SSF57850">
    <property type="entry name" value="RING/U-box"/>
    <property type="match status" value="1"/>
</dbReference>
<keyword evidence="5 10" id="KW-1133">Transmembrane helix</keyword>
<feature type="coiled-coil region" evidence="8">
    <location>
        <begin position="251"/>
        <end position="285"/>
    </location>
</feature>
<dbReference type="PANTHER" id="PTHR42893">
    <property type="entry name" value="PROTEIN DETOXIFICATION 44, CHLOROPLASTIC-RELATED"/>
    <property type="match status" value="1"/>
</dbReference>
<feature type="domain" description="RING-type" evidence="11">
    <location>
        <begin position="645"/>
        <end position="680"/>
    </location>
</feature>
<feature type="compositionally biased region" description="Polar residues" evidence="9">
    <location>
        <begin position="456"/>
        <end position="467"/>
    </location>
</feature>
<keyword evidence="4" id="KW-0809">Transit peptide</keyword>
<reference evidence="12" key="1">
    <citation type="submission" date="2019-12" db="EMBL/GenBank/DDBJ databases">
        <title>Genome sequencing and annotation of Brassica cretica.</title>
        <authorList>
            <person name="Studholme D.J."/>
            <person name="Sarris P.F."/>
        </authorList>
    </citation>
    <scope>NUCLEOTIDE SEQUENCE</scope>
    <source>
        <strain evidence="12">PFS-102/07</strain>
        <tissue evidence="12">Leaf</tissue>
    </source>
</reference>
<dbReference type="InterPro" id="IPR001841">
    <property type="entry name" value="Znf_RING"/>
</dbReference>
<keyword evidence="7" id="KW-0863">Zinc-finger</keyword>
<keyword evidence="8" id="KW-0175">Coiled coil</keyword>
<dbReference type="InterPro" id="IPR044644">
    <property type="entry name" value="DinF-like"/>
</dbReference>
<comment type="subcellular location">
    <subcellularLocation>
        <location evidence="1">Membrane</location>
        <topology evidence="1">Multi-pass membrane protein</topology>
    </subcellularLocation>
</comment>
<dbReference type="PANTHER" id="PTHR42893:SF47">
    <property type="entry name" value="PROTEIN DETOXIFICATION 47, CHLOROPLASTIC"/>
    <property type="match status" value="1"/>
</dbReference>
<comment type="caution">
    <text evidence="12">The sequence shown here is derived from an EMBL/GenBank/DDBJ whole genome shotgun (WGS) entry which is preliminary data.</text>
</comment>
<dbReference type="Pfam" id="PF13920">
    <property type="entry name" value="zf-C3HC4_3"/>
    <property type="match status" value="1"/>
</dbReference>
<dbReference type="AlphaFoldDB" id="A0A8S9JVM0"/>
<evidence type="ECO:0000256" key="2">
    <source>
        <dbReference type="ARBA" id="ARBA00010199"/>
    </source>
</evidence>
<evidence type="ECO:0000313" key="12">
    <source>
        <dbReference type="EMBL" id="KAF2585476.1"/>
    </source>
</evidence>
<evidence type="ECO:0000256" key="8">
    <source>
        <dbReference type="SAM" id="Coils"/>
    </source>
</evidence>
<keyword evidence="6 10" id="KW-0472">Membrane</keyword>
<evidence type="ECO:0000256" key="4">
    <source>
        <dbReference type="ARBA" id="ARBA00022946"/>
    </source>
</evidence>
<evidence type="ECO:0000256" key="7">
    <source>
        <dbReference type="PROSITE-ProRule" id="PRU00175"/>
    </source>
</evidence>
<evidence type="ECO:0000256" key="3">
    <source>
        <dbReference type="ARBA" id="ARBA00022692"/>
    </source>
</evidence>
<keyword evidence="3 10" id="KW-0812">Transmembrane</keyword>
<keyword evidence="7" id="KW-0479">Metal-binding</keyword>
<dbReference type="PROSITE" id="PS50089">
    <property type="entry name" value="ZF_RING_2"/>
    <property type="match status" value="1"/>
</dbReference>
<gene>
    <name evidence="12" type="ORF">F2Q70_00033696</name>
</gene>
<evidence type="ECO:0000256" key="10">
    <source>
        <dbReference type="SAM" id="Phobius"/>
    </source>
</evidence>
<dbReference type="EMBL" id="QGKY02000246">
    <property type="protein sequence ID" value="KAF2585476.1"/>
    <property type="molecule type" value="Genomic_DNA"/>
</dbReference>
<dbReference type="Gene3D" id="3.30.40.10">
    <property type="entry name" value="Zinc/RING finger domain, C3HC4 (zinc finger)"/>
    <property type="match status" value="1"/>
</dbReference>
<feature type="coiled-coil region" evidence="8">
    <location>
        <begin position="327"/>
        <end position="391"/>
    </location>
</feature>
<dbReference type="InterPro" id="IPR013083">
    <property type="entry name" value="Znf_RING/FYVE/PHD"/>
</dbReference>
<dbReference type="FunFam" id="3.30.40.10:FF:000148">
    <property type="entry name" value="Kinesin-like protein KIN-7D, mitochondrial"/>
    <property type="match status" value="1"/>
</dbReference>
<protein>
    <recommendedName>
        <fullName evidence="11">RING-type domain-containing protein</fullName>
    </recommendedName>
</protein>
<dbReference type="GO" id="GO:0008270">
    <property type="term" value="F:zinc ion binding"/>
    <property type="evidence" value="ECO:0007669"/>
    <property type="project" value="UniProtKB-KW"/>
</dbReference>
<name>A0A8S9JVM0_BRACR</name>
<comment type="similarity">
    <text evidence="2">Belongs to the multi antimicrobial extrusion (MATE) (TC 2.A.66.1) family.</text>
</comment>